<proteinExistence type="inferred from homology"/>
<dbReference type="GO" id="GO:0006646">
    <property type="term" value="P:phosphatidylethanolamine biosynthetic process"/>
    <property type="evidence" value="ECO:0007669"/>
    <property type="project" value="TreeGrafter"/>
</dbReference>
<accession>A0A9N9AQT2</accession>
<dbReference type="SUPFAM" id="SSF56112">
    <property type="entry name" value="Protein kinase-like (PK-like)"/>
    <property type="match status" value="1"/>
</dbReference>
<evidence type="ECO:0000256" key="1">
    <source>
        <dbReference type="ARBA" id="ARBA00037883"/>
    </source>
</evidence>
<dbReference type="Gene3D" id="3.90.1200.10">
    <property type="match status" value="1"/>
</dbReference>
<dbReference type="Pfam" id="PF01633">
    <property type="entry name" value="Choline_kinase"/>
    <property type="match status" value="1"/>
</dbReference>
<comment type="similarity">
    <text evidence="2">Belongs to the choline/ethanolamine kinase family.</text>
</comment>
<dbReference type="Proteomes" id="UP000789572">
    <property type="component" value="Unassembled WGS sequence"/>
</dbReference>
<organism evidence="4 5">
    <name type="scientific">Paraglomus occultum</name>
    <dbReference type="NCBI Taxonomy" id="144539"/>
    <lineage>
        <taxon>Eukaryota</taxon>
        <taxon>Fungi</taxon>
        <taxon>Fungi incertae sedis</taxon>
        <taxon>Mucoromycota</taxon>
        <taxon>Glomeromycotina</taxon>
        <taxon>Glomeromycetes</taxon>
        <taxon>Paraglomerales</taxon>
        <taxon>Paraglomeraceae</taxon>
        <taxon>Paraglomus</taxon>
    </lineage>
</organism>
<keyword evidence="5" id="KW-1185">Reference proteome</keyword>
<gene>
    <name evidence="4" type="ORF">POCULU_LOCUS4455</name>
</gene>
<evidence type="ECO:0000256" key="3">
    <source>
        <dbReference type="ARBA" id="ARBA00038874"/>
    </source>
</evidence>
<dbReference type="CDD" id="cd05157">
    <property type="entry name" value="ETNK_euk"/>
    <property type="match status" value="1"/>
</dbReference>
<dbReference type="Gene3D" id="3.30.200.20">
    <property type="entry name" value="Phosphorylase Kinase, domain 1"/>
    <property type="match status" value="1"/>
</dbReference>
<dbReference type="EMBL" id="CAJVPJ010000579">
    <property type="protein sequence ID" value="CAG8539318.1"/>
    <property type="molecule type" value="Genomic_DNA"/>
</dbReference>
<comment type="pathway">
    <text evidence="1">Phospholipid metabolism; phosphatidylethanolamine biosynthesis; phosphatidylethanolamine from ethanolamine: step 1/3.</text>
</comment>
<comment type="caution">
    <text evidence="4">The sequence shown here is derived from an EMBL/GenBank/DDBJ whole genome shotgun (WGS) entry which is preliminary data.</text>
</comment>
<evidence type="ECO:0000256" key="2">
    <source>
        <dbReference type="ARBA" id="ARBA00038211"/>
    </source>
</evidence>
<dbReference type="PANTHER" id="PTHR22603">
    <property type="entry name" value="CHOLINE/ETHANOALAMINE KINASE"/>
    <property type="match status" value="1"/>
</dbReference>
<dbReference type="AlphaFoldDB" id="A0A9N9AQT2"/>
<protein>
    <recommendedName>
        <fullName evidence="3">ethanolamine kinase</fullName>
        <ecNumber evidence="3">2.7.1.82</ecNumber>
    </recommendedName>
</protein>
<dbReference type="InterPro" id="IPR011009">
    <property type="entry name" value="Kinase-like_dom_sf"/>
</dbReference>
<sequence>MNACPVVKCTNRRLSRSVLVRVYGNRSELIIDRRQEIRNFVVLSGLGLGPELYGKFTNGLVYGFLSGKAISVPDMSDPDKSKLIAENLAKWHGVQLAGERIPTLFTTLRKWLDEVPEVYENPLVNATFQANFNMTKIRKEIQSLQKRLEELDSPIVFCHCDLLYANLIYNEERNTISFIDVEYAGYNYQGFDIGNHFNEFAGFDCDFNLYPNKDFQMIWLRNYLSAAHPDHDPTREEIEKLYSVVNKFALASHCYWGLWALVQARLSEIDFDYMGYAIKRFDEYNNRKEEFLSL</sequence>
<dbReference type="GO" id="GO:0005737">
    <property type="term" value="C:cytoplasm"/>
    <property type="evidence" value="ECO:0007669"/>
    <property type="project" value="TreeGrafter"/>
</dbReference>
<name>A0A9N9AQT2_9GLOM</name>
<dbReference type="PANTHER" id="PTHR22603:SF66">
    <property type="entry name" value="ETHANOLAMINE KINASE"/>
    <property type="match status" value="1"/>
</dbReference>
<evidence type="ECO:0000313" key="4">
    <source>
        <dbReference type="EMBL" id="CAG8539318.1"/>
    </source>
</evidence>
<evidence type="ECO:0000313" key="5">
    <source>
        <dbReference type="Proteomes" id="UP000789572"/>
    </source>
</evidence>
<dbReference type="EC" id="2.7.1.82" evidence="3"/>
<dbReference type="OrthoDB" id="10267235at2759"/>
<dbReference type="GO" id="GO:0004305">
    <property type="term" value="F:ethanolamine kinase activity"/>
    <property type="evidence" value="ECO:0007669"/>
    <property type="project" value="UniProtKB-EC"/>
</dbReference>
<reference evidence="4" key="1">
    <citation type="submission" date="2021-06" db="EMBL/GenBank/DDBJ databases">
        <authorList>
            <person name="Kallberg Y."/>
            <person name="Tangrot J."/>
            <person name="Rosling A."/>
        </authorList>
    </citation>
    <scope>NUCLEOTIDE SEQUENCE</scope>
    <source>
        <strain evidence="4">IA702</strain>
    </source>
</reference>